<keyword evidence="1" id="KW-1133">Transmembrane helix</keyword>
<gene>
    <name evidence="3" type="ORF">DRJ33_06275</name>
</gene>
<dbReference type="InterPro" id="IPR003675">
    <property type="entry name" value="Rce1/LyrA-like_dom"/>
</dbReference>
<evidence type="ECO:0000313" key="4">
    <source>
        <dbReference type="Proteomes" id="UP000272051"/>
    </source>
</evidence>
<accession>A0A497EVI8</accession>
<reference evidence="3 4" key="1">
    <citation type="submission" date="2018-06" db="EMBL/GenBank/DDBJ databases">
        <title>Extensive metabolic versatility and redundancy in microbially diverse, dynamic hydrothermal sediments.</title>
        <authorList>
            <person name="Dombrowski N."/>
            <person name="Teske A."/>
            <person name="Baker B.J."/>
        </authorList>
    </citation>
    <scope>NUCLEOTIDE SEQUENCE [LARGE SCALE GENOMIC DNA]</scope>
    <source>
        <strain evidence="3">B34_G17</strain>
    </source>
</reference>
<feature type="transmembrane region" description="Helical" evidence="1">
    <location>
        <begin position="149"/>
        <end position="167"/>
    </location>
</feature>
<dbReference type="Proteomes" id="UP000272051">
    <property type="component" value="Unassembled WGS sequence"/>
</dbReference>
<feature type="transmembrane region" description="Helical" evidence="1">
    <location>
        <begin position="66"/>
        <end position="85"/>
    </location>
</feature>
<protein>
    <recommendedName>
        <fullName evidence="2">CAAX prenyl protease 2/Lysostaphin resistance protein A-like domain-containing protein</fullName>
    </recommendedName>
</protein>
<comment type="caution">
    <text evidence="3">The sequence shown here is derived from an EMBL/GenBank/DDBJ whole genome shotgun (WGS) entry which is preliminary data.</text>
</comment>
<feature type="transmembrane region" description="Helical" evidence="1">
    <location>
        <begin position="24"/>
        <end position="45"/>
    </location>
</feature>
<dbReference type="GO" id="GO:0080120">
    <property type="term" value="P:CAAX-box protein maturation"/>
    <property type="evidence" value="ECO:0007669"/>
    <property type="project" value="UniProtKB-ARBA"/>
</dbReference>
<name>A0A497EVI8_9CREN</name>
<dbReference type="AlphaFoldDB" id="A0A497EVI8"/>
<evidence type="ECO:0000259" key="2">
    <source>
        <dbReference type="Pfam" id="PF02517"/>
    </source>
</evidence>
<keyword evidence="1" id="KW-0472">Membrane</keyword>
<evidence type="ECO:0000256" key="1">
    <source>
        <dbReference type="SAM" id="Phobius"/>
    </source>
</evidence>
<dbReference type="Pfam" id="PF02517">
    <property type="entry name" value="Rce1-like"/>
    <property type="match status" value="1"/>
</dbReference>
<organism evidence="3 4">
    <name type="scientific">Thermoproteota archaeon</name>
    <dbReference type="NCBI Taxonomy" id="2056631"/>
    <lineage>
        <taxon>Archaea</taxon>
        <taxon>Thermoproteota</taxon>
    </lineage>
</organism>
<dbReference type="GO" id="GO:0004175">
    <property type="term" value="F:endopeptidase activity"/>
    <property type="evidence" value="ECO:0007669"/>
    <property type="project" value="UniProtKB-ARBA"/>
</dbReference>
<feature type="transmembrane region" description="Helical" evidence="1">
    <location>
        <begin position="125"/>
        <end position="143"/>
    </location>
</feature>
<feature type="transmembrane region" description="Helical" evidence="1">
    <location>
        <begin position="97"/>
        <end position="118"/>
    </location>
</feature>
<keyword evidence="1" id="KW-0812">Transmembrane</keyword>
<feature type="domain" description="CAAX prenyl protease 2/Lysostaphin resistance protein A-like" evidence="2">
    <location>
        <begin position="23"/>
        <end position="134"/>
    </location>
</feature>
<proteinExistence type="predicted"/>
<evidence type="ECO:0000313" key="3">
    <source>
        <dbReference type="EMBL" id="RLE51247.1"/>
    </source>
</evidence>
<sequence>MAILIAFAVCLARGLQPPTIRDVVLGAIYYIFVGFAEELLFRGYVQSRLNEVFTKKYRRFLWVDTEWTQGTLITAVFLFGIPHVFNEVNPFIGRYVISPTSVIMTFSAIFMSMVWGVIREKSGFILIPTVIHGSLVYTVFILGKVAGLEASNIVAAITLFIFFVALFEKMMKEPI</sequence>
<dbReference type="EMBL" id="QMQX01000121">
    <property type="protein sequence ID" value="RLE51247.1"/>
    <property type="molecule type" value="Genomic_DNA"/>
</dbReference>